<accession>A0ACB7P336</accession>
<reference evidence="1 2" key="1">
    <citation type="journal article" date="2021" name="Nat. Commun.">
        <title>Genetic determinants of endophytism in the Arabidopsis root mycobiome.</title>
        <authorList>
            <person name="Mesny F."/>
            <person name="Miyauchi S."/>
            <person name="Thiergart T."/>
            <person name="Pickel B."/>
            <person name="Atanasova L."/>
            <person name="Karlsson M."/>
            <person name="Huettel B."/>
            <person name="Barry K.W."/>
            <person name="Haridas S."/>
            <person name="Chen C."/>
            <person name="Bauer D."/>
            <person name="Andreopoulos W."/>
            <person name="Pangilinan J."/>
            <person name="LaButti K."/>
            <person name="Riley R."/>
            <person name="Lipzen A."/>
            <person name="Clum A."/>
            <person name="Drula E."/>
            <person name="Henrissat B."/>
            <person name="Kohler A."/>
            <person name="Grigoriev I.V."/>
            <person name="Martin F.M."/>
            <person name="Hacquard S."/>
        </authorList>
    </citation>
    <scope>NUCLEOTIDE SEQUENCE [LARGE SCALE GENOMIC DNA]</scope>
    <source>
        <strain evidence="1 2">MPI-SDFR-AT-0079</strain>
    </source>
</reference>
<evidence type="ECO:0000313" key="1">
    <source>
        <dbReference type="EMBL" id="KAH6628148.1"/>
    </source>
</evidence>
<organism evidence="1 2">
    <name type="scientific">Chaetomium tenue</name>
    <dbReference type="NCBI Taxonomy" id="1854479"/>
    <lineage>
        <taxon>Eukaryota</taxon>
        <taxon>Fungi</taxon>
        <taxon>Dikarya</taxon>
        <taxon>Ascomycota</taxon>
        <taxon>Pezizomycotina</taxon>
        <taxon>Sordariomycetes</taxon>
        <taxon>Sordariomycetidae</taxon>
        <taxon>Sordariales</taxon>
        <taxon>Chaetomiaceae</taxon>
        <taxon>Chaetomium</taxon>
    </lineage>
</organism>
<protein>
    <submittedName>
        <fullName evidence="1">P-loop containing nucleoside triphosphate hydrolase protein</fullName>
    </submittedName>
</protein>
<proteinExistence type="predicted"/>
<dbReference type="EMBL" id="JAGIZQ010000005">
    <property type="protein sequence ID" value="KAH6628148.1"/>
    <property type="molecule type" value="Genomic_DNA"/>
</dbReference>
<keyword evidence="2" id="KW-1185">Reference proteome</keyword>
<gene>
    <name evidence="1" type="ORF">F5144DRAFT_654185</name>
</gene>
<dbReference type="Proteomes" id="UP000724584">
    <property type="component" value="Unassembled WGS sequence"/>
</dbReference>
<keyword evidence="1" id="KW-0378">Hydrolase</keyword>
<comment type="caution">
    <text evidence="1">The sequence shown here is derived from an EMBL/GenBank/DDBJ whole genome shotgun (WGS) entry which is preliminary data.</text>
</comment>
<evidence type="ECO:0000313" key="2">
    <source>
        <dbReference type="Proteomes" id="UP000724584"/>
    </source>
</evidence>
<name>A0ACB7P336_9PEZI</name>
<sequence length="1341" mass="149439">MDIIGTDAETQSAINIVHSHVFFSPNGQGWLSKPELPTAAEILAEQSDIDALPESPVDVPWASKDEYLAAQYEILRCEAVEGLRYSVRSFADNRRRDSAMDDDFTNIYTQVRVREYVMSTIGPLTRVSFSTERSKFRIQWKQSKRLQPGKIVALSPKSDNFKKICKVATIAQRPYHDGLDQDPPLVDLIWADPKDAVLDPNLEMVMIESLHGYFESARHSLIGLQHAARTDSPLDMYLTGAHTEDSHPEFLEEYRVADLSSLASRKTLEDAEAVANLRNQDILGSALPDLKDLTNLDESQLLGLHRIISKELAIVQGPPGTGKTFTSVEALKVLIANRRKRRGPPIIVAAQTNHALDQILMHCINSDAQVLRLGGRTQNDLIKPRTLFELRMKCAKGEITADRKCGHVDYERRVNTMKIQELVHQLFSDRLLEPKTLLDFGIISQDQHDSLCDESMETHEAMDVHGPFALWLGESLIPAKIREDRHPTQHELTEAEARQNLPEFEIEDDEDIENIADDEEDAFRFRGQVIPLKHVWSGKDPANLTSWKRAVSRALQTQDMFAIDRDLRGAVYQYFQGKLLDAMAPKFAALLAENIELCKKRKAFKFLGNTQVVDKQKIDIVGCTTTGLTKYRGCLAALNAQSLLIEEAAETREANIVSALYPSIQQLILVGDHKQLAPKCDIQRLGDPPYNLNVSLFQRMVNLNMPFVMLKQQRRMKPELRKILKPFYPELYDHPSVESINNRPDILGMGGRNSWLFDHMWPEDMNSGFSKFNEQEAEMVTNFFAYLVANGNRAETITVLTFYKGQRQVLLRKLKRHPSLMGRTFNVCTVDSYQGEENDIVLLSLVRSPEVNRAYSVGFLEDERRAVVAISRARRGFYVFGNVKNILRAHQVSHDLWFKICSGFSEQGRLDEGNGLPLTCQVHHRKIWIKEVEDWGDNAGGCDLPCGGTRECGHPCTLKCHPLPHTFLPCSQPCSKKLDCGHGCHESCGNKCFCDCKAFKEAREAEAKQAQDDKKPMTLGDKMMLMGAGETEMLKASLNKPAPTPRAPGKVNPSKDGRNHKQTQAAQDVPRSPQTVAKWESYVQNIEKHDQKLLQEHPATEKQQATGSVIHEVYQPTSLAKGQRIGGGSKTIQKVKLAYNKVVSGSSSALSSSVQGGITNLTLRDEPHQAQPAALPVSEHPNNTGTRGNQPPSGQSSRRGGKSGRKNRSKKVPTSSTAQPTTIQQPQVQQAAVWPTPAEVDLPTDVPAVNTSPQHEANETGADLLGFQMAPHPLAQVAPLVPSLAISTADSSVSNETTPSRLLPTTPVHIPAQAPSNEVQHGGAKAEGKEESEEEEWLIDL</sequence>